<organism evidence="4 5">
    <name type="scientific">Rhizoctonia solani</name>
    <dbReference type="NCBI Taxonomy" id="456999"/>
    <lineage>
        <taxon>Eukaryota</taxon>
        <taxon>Fungi</taxon>
        <taxon>Dikarya</taxon>
        <taxon>Basidiomycota</taxon>
        <taxon>Agaricomycotina</taxon>
        <taxon>Agaricomycetes</taxon>
        <taxon>Cantharellales</taxon>
        <taxon>Ceratobasidiaceae</taxon>
        <taxon>Rhizoctonia</taxon>
    </lineage>
</organism>
<dbReference type="InterPro" id="IPR052743">
    <property type="entry name" value="Glutaminase_GtaA"/>
</dbReference>
<dbReference type="Pfam" id="PF10360">
    <property type="entry name" value="DUF2433"/>
    <property type="match status" value="1"/>
</dbReference>
<sequence>MSGVNTSTSVLDSAAGRILCIADVRGHLSTLNQLARDARAVAIIHTGDFGFFEPSSVDRISDRTLRHLVSYSPLISQDDRPNLLAPDAPLRNQITSNPNFPLSEFPQLLAGQITLDVPVYTVWGACEDVVILENFRTGTYTINNLHILDEATTRRIDVGGVSLRLLGLGGALVPHKLFDNGEGRATIAGGQGTMWTTVLQIGELLDTARRVYDASETRLLVTHASPGREGILAQLALATRADLTVSAGLHFRHASSYNEFSVQEDMDGFRTKLVKGKETFDRVWESVKAQVETVVDERQRILLESTLGMIERIPPPVPPAGPNPTGPIPGEEPAWKNCWNWNLCDASYGSLVLEVKDGRISAELKSQGFNYGYRKNSQPAQAQPAVNASGTKPPTTTGSPAPGPKPKSAPGTKPGTPAPLPSAGGTKPTTPAPAPATATAPATKPTTPAPATKPTTPAPAGVSKPGTPINGRKGKRASIDGVESPTVEESGLPDESKEVKPSDSNLDSIKSQDGRSTGAQTPPTGPRRHPWTIYMRPLPIPVTEDEIRTFFGDSAGLVRLVRLVICADDEFAFIVGGQITNIKIPIDFKNPAQPQRGFAYVEFADEEGMKVALDKHGETIQSVRPSVEISNPTDHSSTRGSFRGRGGGPNRGGGQQGKDGSRFGGLNRMGQQALAAATGKGPARGQAGGPKKD</sequence>
<evidence type="ECO:0000259" key="3">
    <source>
        <dbReference type="PROSITE" id="PS50102"/>
    </source>
</evidence>
<feature type="compositionally biased region" description="Low complexity" evidence="2">
    <location>
        <begin position="423"/>
        <end position="461"/>
    </location>
</feature>
<dbReference type="EMBL" id="JACYCD010000048">
    <property type="protein sequence ID" value="KAF8709378.1"/>
    <property type="molecule type" value="Genomic_DNA"/>
</dbReference>
<dbReference type="GO" id="GO:0003723">
    <property type="term" value="F:RNA binding"/>
    <property type="evidence" value="ECO:0007669"/>
    <property type="project" value="UniProtKB-UniRule"/>
</dbReference>
<dbReference type="SMART" id="SM00360">
    <property type="entry name" value="RRM"/>
    <property type="match status" value="1"/>
</dbReference>
<feature type="compositionally biased region" description="Polar residues" evidence="2">
    <location>
        <begin position="502"/>
        <end position="522"/>
    </location>
</feature>
<name>A0A8H7HUR2_9AGAM</name>
<dbReference type="InterPro" id="IPR029052">
    <property type="entry name" value="Metallo-depent_PP-like"/>
</dbReference>
<evidence type="ECO:0000313" key="5">
    <source>
        <dbReference type="Proteomes" id="UP000602905"/>
    </source>
</evidence>
<dbReference type="PROSITE" id="PS50102">
    <property type="entry name" value="RRM"/>
    <property type="match status" value="1"/>
</dbReference>
<dbReference type="Pfam" id="PF00076">
    <property type="entry name" value="RRM_1"/>
    <property type="match status" value="1"/>
</dbReference>
<evidence type="ECO:0000256" key="2">
    <source>
        <dbReference type="SAM" id="MobiDB-lite"/>
    </source>
</evidence>
<gene>
    <name evidence="4" type="ORF">RHS03_03319</name>
</gene>
<accession>A0A8H7HUR2</accession>
<feature type="region of interest" description="Disordered" evidence="2">
    <location>
        <begin position="619"/>
        <end position="693"/>
    </location>
</feature>
<evidence type="ECO:0000256" key="1">
    <source>
        <dbReference type="PROSITE-ProRule" id="PRU00176"/>
    </source>
</evidence>
<evidence type="ECO:0000313" key="4">
    <source>
        <dbReference type="EMBL" id="KAF8709378.1"/>
    </source>
</evidence>
<feature type="non-terminal residue" evidence="4">
    <location>
        <position position="693"/>
    </location>
</feature>
<dbReference type="InterPro" id="IPR000504">
    <property type="entry name" value="RRM_dom"/>
</dbReference>
<dbReference type="OrthoDB" id="3918848at2759"/>
<dbReference type="PANTHER" id="PTHR31987">
    <property type="entry name" value="GLUTAMINASE A-RELATED"/>
    <property type="match status" value="1"/>
</dbReference>
<feature type="compositionally biased region" description="Polar residues" evidence="2">
    <location>
        <begin position="375"/>
        <end position="386"/>
    </location>
</feature>
<dbReference type="SUPFAM" id="SSF54928">
    <property type="entry name" value="RNA-binding domain, RBD"/>
    <property type="match status" value="1"/>
</dbReference>
<dbReference type="InterPro" id="IPR035979">
    <property type="entry name" value="RBD_domain_sf"/>
</dbReference>
<dbReference type="InterPro" id="IPR012677">
    <property type="entry name" value="Nucleotide-bd_a/b_plait_sf"/>
</dbReference>
<reference evidence="4" key="1">
    <citation type="submission" date="2020-09" db="EMBL/GenBank/DDBJ databases">
        <title>Comparative genome analyses of four rice-infecting Rhizoctonia solani isolates reveal extensive enrichment of homogalacturonan modification genes.</title>
        <authorList>
            <person name="Lee D.-Y."/>
            <person name="Jeon J."/>
            <person name="Kim K.-T."/>
            <person name="Cheong K."/>
            <person name="Song H."/>
            <person name="Choi G."/>
            <person name="Ko J."/>
            <person name="Opiyo S.O."/>
            <person name="Zuo S."/>
            <person name="Madhav S."/>
            <person name="Lee Y.-H."/>
            <person name="Wang G.-L."/>
        </authorList>
    </citation>
    <scope>NUCLEOTIDE SEQUENCE</scope>
    <source>
        <strain evidence="4">AG1-IA WGL</strain>
    </source>
</reference>
<feature type="compositionally biased region" description="Gly residues" evidence="2">
    <location>
        <begin position="643"/>
        <end position="657"/>
    </location>
</feature>
<feature type="region of interest" description="Disordered" evidence="2">
    <location>
        <begin position="374"/>
        <end position="532"/>
    </location>
</feature>
<feature type="domain" description="RRM" evidence="3">
    <location>
        <begin position="531"/>
        <end position="632"/>
    </location>
</feature>
<dbReference type="InterPro" id="IPR018829">
    <property type="entry name" value="DUF2433"/>
</dbReference>
<proteinExistence type="predicted"/>
<comment type="caution">
    <text evidence="4">The sequence shown here is derived from an EMBL/GenBank/DDBJ whole genome shotgun (WGS) entry which is preliminary data.</text>
</comment>
<dbReference type="Gene3D" id="3.30.70.330">
    <property type="match status" value="1"/>
</dbReference>
<protein>
    <recommendedName>
        <fullName evidence="3">RRM domain-containing protein</fullName>
    </recommendedName>
</protein>
<dbReference type="AlphaFoldDB" id="A0A8H7HUR2"/>
<dbReference type="PANTHER" id="PTHR31987:SF11">
    <property type="entry name" value="DUF2433 DOMAIN-CONTAINING PROTEIN"/>
    <property type="match status" value="1"/>
</dbReference>
<feature type="compositionally biased region" description="Low complexity" evidence="2">
    <location>
        <begin position="388"/>
        <end position="400"/>
    </location>
</feature>
<dbReference type="Proteomes" id="UP000602905">
    <property type="component" value="Unassembled WGS sequence"/>
</dbReference>
<dbReference type="SUPFAM" id="SSF56300">
    <property type="entry name" value="Metallo-dependent phosphatases"/>
    <property type="match status" value="1"/>
</dbReference>
<keyword evidence="1" id="KW-0694">RNA-binding</keyword>
<feature type="compositionally biased region" description="Polar residues" evidence="2">
    <location>
        <begin position="619"/>
        <end position="635"/>
    </location>
</feature>